<comment type="caution">
    <text evidence="4">The sequence shown here is derived from an EMBL/GenBank/DDBJ whole genome shotgun (WGS) entry which is preliminary data.</text>
</comment>
<organism evidence="4 5">
    <name type="scientific">Anaeramoeba flamelloides</name>
    <dbReference type="NCBI Taxonomy" id="1746091"/>
    <lineage>
        <taxon>Eukaryota</taxon>
        <taxon>Metamonada</taxon>
        <taxon>Anaeramoebidae</taxon>
        <taxon>Anaeramoeba</taxon>
    </lineage>
</organism>
<dbReference type="PANTHER" id="PTHR24198">
    <property type="entry name" value="ANKYRIN REPEAT AND PROTEIN KINASE DOMAIN-CONTAINING PROTEIN"/>
    <property type="match status" value="1"/>
</dbReference>
<evidence type="ECO:0000256" key="1">
    <source>
        <dbReference type="ARBA" id="ARBA00022737"/>
    </source>
</evidence>
<protein>
    <submittedName>
        <fullName evidence="4">Ankyrin repeat-containing protein</fullName>
    </submittedName>
</protein>
<evidence type="ECO:0000313" key="5">
    <source>
        <dbReference type="Proteomes" id="UP001150062"/>
    </source>
</evidence>
<dbReference type="SUPFAM" id="SSF48403">
    <property type="entry name" value="Ankyrin repeat"/>
    <property type="match status" value="1"/>
</dbReference>
<evidence type="ECO:0000256" key="3">
    <source>
        <dbReference type="PROSITE-ProRule" id="PRU00023"/>
    </source>
</evidence>
<dbReference type="SMART" id="SM00248">
    <property type="entry name" value="ANK"/>
    <property type="match status" value="6"/>
</dbReference>
<dbReference type="InterPro" id="IPR036770">
    <property type="entry name" value="Ankyrin_rpt-contain_sf"/>
</dbReference>
<gene>
    <name evidence="4" type="ORF">M0813_07253</name>
</gene>
<accession>A0ABQ8XBU2</accession>
<name>A0ABQ8XBU2_9EUKA</name>
<dbReference type="InterPro" id="IPR002110">
    <property type="entry name" value="Ankyrin_rpt"/>
</dbReference>
<dbReference type="EMBL" id="JAOAOG010000315">
    <property type="protein sequence ID" value="KAJ6230031.1"/>
    <property type="molecule type" value="Genomic_DNA"/>
</dbReference>
<proteinExistence type="predicted"/>
<sequence>MDFWRKKKNIITLLKAPKKVVIDFIKNNCDENPGLPIVELLIRKKYETFWIKFGLEHKGSVTKYSREGHTCLSILITRSRIEENYELIELLLQKGLDPNYNTRGGFNAFHHLCQQPTLPIKFFRLFFKYGANPNTPTNNRRKRSPFYYLLLADHHSLELFKLFHEHKADPIICVHFEFVSCYKVLCTRTRLPEMSVLQFFNDIGHPIKQNVDGYSTMSLLCSKTLDQEYLDFLLRNGCDINPKLEHRLIARTPLSNSLLHNKIENAKLLLKNGADPNLPSSNSSTPLHCAISKGVFTLDLLKLFLKYDTDLNKQTKRGYTLLTFLFVKYYYAFFPEECRYSERLMLNVSGGIENYERYFKN</sequence>
<dbReference type="Pfam" id="PF12796">
    <property type="entry name" value="Ank_2"/>
    <property type="match status" value="1"/>
</dbReference>
<keyword evidence="1" id="KW-0677">Repeat</keyword>
<dbReference type="Proteomes" id="UP001150062">
    <property type="component" value="Unassembled WGS sequence"/>
</dbReference>
<reference evidence="4" key="1">
    <citation type="submission" date="2022-08" db="EMBL/GenBank/DDBJ databases">
        <title>Novel sulfate-reducing endosymbionts in the free-living metamonad Anaeramoeba.</title>
        <authorList>
            <person name="Jerlstrom-Hultqvist J."/>
            <person name="Cepicka I."/>
            <person name="Gallot-Lavallee L."/>
            <person name="Salas-Leiva D."/>
            <person name="Curtis B.A."/>
            <person name="Zahonova K."/>
            <person name="Pipaliya S."/>
            <person name="Dacks J."/>
            <person name="Roger A.J."/>
        </authorList>
    </citation>
    <scope>NUCLEOTIDE SEQUENCE</scope>
    <source>
        <strain evidence="4">Schooner1</strain>
    </source>
</reference>
<dbReference type="PANTHER" id="PTHR24198:SF165">
    <property type="entry name" value="ANKYRIN REPEAT-CONTAINING PROTEIN-RELATED"/>
    <property type="match status" value="1"/>
</dbReference>
<feature type="repeat" description="ANK" evidence="3">
    <location>
        <begin position="282"/>
        <end position="316"/>
    </location>
</feature>
<feature type="repeat" description="ANK" evidence="3">
    <location>
        <begin position="249"/>
        <end position="281"/>
    </location>
</feature>
<dbReference type="PROSITE" id="PS50088">
    <property type="entry name" value="ANK_REPEAT"/>
    <property type="match status" value="2"/>
</dbReference>
<dbReference type="Gene3D" id="1.25.40.20">
    <property type="entry name" value="Ankyrin repeat-containing domain"/>
    <property type="match status" value="2"/>
</dbReference>
<keyword evidence="2 3" id="KW-0040">ANK repeat</keyword>
<keyword evidence="5" id="KW-1185">Reference proteome</keyword>
<evidence type="ECO:0000313" key="4">
    <source>
        <dbReference type="EMBL" id="KAJ6230031.1"/>
    </source>
</evidence>
<evidence type="ECO:0000256" key="2">
    <source>
        <dbReference type="ARBA" id="ARBA00023043"/>
    </source>
</evidence>